<sequence length="80" mass="9203">LRPTTPPQARRESSNRAQTDNRRNHMKNKVLKDIIDYARHRLVAEYGTCGVLDNDEMAILNSSDNKRGNDIIIKITEKPE</sequence>
<comment type="caution">
    <text evidence="2">The sequence shown here is derived from an EMBL/GenBank/DDBJ whole genome shotgun (WGS) entry which is preliminary data.</text>
</comment>
<accession>A0A0F9FNW8</accession>
<protein>
    <submittedName>
        <fullName evidence="2">Uncharacterized protein</fullName>
    </submittedName>
</protein>
<feature type="region of interest" description="Disordered" evidence="1">
    <location>
        <begin position="1"/>
        <end position="27"/>
    </location>
</feature>
<feature type="non-terminal residue" evidence="2">
    <location>
        <position position="1"/>
    </location>
</feature>
<dbReference type="EMBL" id="LAZR01020649">
    <property type="protein sequence ID" value="KKL88144.1"/>
    <property type="molecule type" value="Genomic_DNA"/>
</dbReference>
<reference evidence="2" key="1">
    <citation type="journal article" date="2015" name="Nature">
        <title>Complex archaea that bridge the gap between prokaryotes and eukaryotes.</title>
        <authorList>
            <person name="Spang A."/>
            <person name="Saw J.H."/>
            <person name="Jorgensen S.L."/>
            <person name="Zaremba-Niedzwiedzka K."/>
            <person name="Martijn J."/>
            <person name="Lind A.E."/>
            <person name="van Eijk R."/>
            <person name="Schleper C."/>
            <person name="Guy L."/>
            <person name="Ettema T.J."/>
        </authorList>
    </citation>
    <scope>NUCLEOTIDE SEQUENCE</scope>
</reference>
<feature type="compositionally biased region" description="Basic and acidic residues" evidence="1">
    <location>
        <begin position="9"/>
        <end position="23"/>
    </location>
</feature>
<organism evidence="2">
    <name type="scientific">marine sediment metagenome</name>
    <dbReference type="NCBI Taxonomy" id="412755"/>
    <lineage>
        <taxon>unclassified sequences</taxon>
        <taxon>metagenomes</taxon>
        <taxon>ecological metagenomes</taxon>
    </lineage>
</organism>
<evidence type="ECO:0000313" key="2">
    <source>
        <dbReference type="EMBL" id="KKL88144.1"/>
    </source>
</evidence>
<proteinExistence type="predicted"/>
<dbReference type="AlphaFoldDB" id="A0A0F9FNW8"/>
<gene>
    <name evidence="2" type="ORF">LCGC14_1927610</name>
</gene>
<evidence type="ECO:0000256" key="1">
    <source>
        <dbReference type="SAM" id="MobiDB-lite"/>
    </source>
</evidence>
<name>A0A0F9FNW8_9ZZZZ</name>